<feature type="coiled-coil region" evidence="1">
    <location>
        <begin position="791"/>
        <end position="966"/>
    </location>
</feature>
<feature type="region of interest" description="Disordered" evidence="2">
    <location>
        <begin position="1107"/>
        <end position="1199"/>
    </location>
</feature>
<feature type="compositionally biased region" description="Polar residues" evidence="2">
    <location>
        <begin position="1251"/>
        <end position="1265"/>
    </location>
</feature>
<evidence type="ECO:0000256" key="2">
    <source>
        <dbReference type="SAM" id="MobiDB-lite"/>
    </source>
</evidence>
<feature type="region of interest" description="Disordered" evidence="2">
    <location>
        <begin position="87"/>
        <end position="115"/>
    </location>
</feature>
<feature type="compositionally biased region" description="Low complexity" evidence="2">
    <location>
        <begin position="87"/>
        <end position="103"/>
    </location>
</feature>
<feature type="coiled-coil region" evidence="1">
    <location>
        <begin position="655"/>
        <end position="755"/>
    </location>
</feature>
<reference evidence="3 4" key="1">
    <citation type="submission" date="2018-03" db="EMBL/GenBank/DDBJ databases">
        <authorList>
            <person name="Guldener U."/>
        </authorList>
    </citation>
    <scope>NUCLEOTIDE SEQUENCE [LARGE SCALE GENOMIC DNA]</scope>
    <source>
        <strain evidence="3 4">NBRC100155</strain>
    </source>
</reference>
<dbReference type="SUPFAM" id="SSF57997">
    <property type="entry name" value="Tropomyosin"/>
    <property type="match status" value="1"/>
</dbReference>
<feature type="coiled-coil region" evidence="1">
    <location>
        <begin position="220"/>
        <end position="440"/>
    </location>
</feature>
<dbReference type="PANTHER" id="PTHR43941:SF1">
    <property type="entry name" value="STRUCTURAL MAINTENANCE OF CHROMOSOMES PROTEIN 2"/>
    <property type="match status" value="1"/>
</dbReference>
<feature type="compositionally biased region" description="Basic and acidic residues" evidence="2">
    <location>
        <begin position="1129"/>
        <end position="1138"/>
    </location>
</feature>
<dbReference type="PANTHER" id="PTHR43941">
    <property type="entry name" value="STRUCTURAL MAINTENANCE OF CHROMOSOMES PROTEIN 2"/>
    <property type="match status" value="1"/>
</dbReference>
<sequence>MMSELSFASNLDMSIPTTPIATAKSRRISILPIDHADLSSPKTALKQLQVLQLENVGLCEELEHSEAQKQALQSELEALRSQLSSSSSSSALIPSSTSSSSISDQDVESATKRHSAEIKAAKRLLHRLAAHISSHDPSSSSSSTFEDEEACFNLDQSLSHDPERSIVHTRLTQLTTPDGKRKVDRGFGTDLLDDIASIGSVWEEYARKASFSNVEQSVALKSALSKNSLLEGRLQELEAQLQQMESMEDKEQLITQLQTEISAASERELQLKAEVEESNAALTKVQKRLEETEAKLDQLSAEQELTISAAAKKSAALINALEQELEELRADGEDEGQIEGGSERVVELGAQLKTTLEELASLKAEYEAASSQNAALRAEIDGHVEAAKGEGSVRVTELEEELRTTAEELKQVQAESSIRINALEAELEERKSKSSDLKSILNELSEKKERLHAIQLHNAQIASLQRVLLLQERIVALLERSPDASGEWMTYAQELTASLSQLSQLKSSTNPRCEVSTMTTTPALVEASVITDTAMQLDDSPSPVAQQDVNQELVHSLKAQVEELEARVLRRNEQIGSLQRQLNNVENDLDRMRTNQMLAEETVAELDAERAEHLASIKRLEERIAEKEGGDGEIAETQARMLALTAELEEVGGVKEGLERIKMELEEKVTDLQQQLSAASAVKEEQLEASTQTAEDSSTMHDLKLALNAAQDNISSLNHQLGFLTASYSALETSKSALERQISTLEADLAASTSLTTTQEEELTLLRSSLCKSDDRLSTLQLELDSLHLTLAEHRESASEDADRLDQLQTQLNALRTERDALSLASAEDRAALEEFRATIGGFESKLAEMEANALDTASRLNSEREAKSLLESQLQQLTCKHTELEQVLEQRDAAMTARNTEYWTLKEELAELQELAERSQSDQATASVENLTALQTELESVRSHRDALEQKVATQETTLLKLKSDLSAARSTEELLNEQYISSQRRVLQLEQSASHQAEGEREGEDDVLKDRLEKAEAEVDNLTGRIAELEEELERKAEEIEESDSKILDALKESKKYATRYVKLSARYEALQVEVGKAEDKVRKVEEEMVRLKAVQNVAVGVGKGEGEGLMERSGSGNSLAGRKRAKPESDSDSHVRTGSSRTPDRVAIYAPPPSSARTPSSSFTPIRRTAHPPKSVSRSTTISHKTPTHTPLILTHGLGFGTPINTTTEHGMTRSTSNPSELIAARLSSSPPKPQLLADKTNLVSTLASGTSRLSSKPSKPTTHPLPSVEHVKIKQSKIGLASTTTTPAAKVGAADFLARIKAQRSTSRS</sequence>
<feature type="compositionally biased region" description="Polar residues" evidence="2">
    <location>
        <begin position="1179"/>
        <end position="1192"/>
    </location>
</feature>
<dbReference type="EMBL" id="OOIN01000035">
    <property type="protein sequence ID" value="SPO30890.1"/>
    <property type="molecule type" value="Genomic_DNA"/>
</dbReference>
<dbReference type="Proteomes" id="UP000324022">
    <property type="component" value="Unassembled WGS sequence"/>
</dbReference>
<evidence type="ECO:0000256" key="1">
    <source>
        <dbReference type="SAM" id="Coils"/>
    </source>
</evidence>
<organism evidence="3 4">
    <name type="scientific">Ustilago trichophora</name>
    <dbReference type="NCBI Taxonomy" id="86804"/>
    <lineage>
        <taxon>Eukaryota</taxon>
        <taxon>Fungi</taxon>
        <taxon>Dikarya</taxon>
        <taxon>Basidiomycota</taxon>
        <taxon>Ustilaginomycotina</taxon>
        <taxon>Ustilaginomycetes</taxon>
        <taxon>Ustilaginales</taxon>
        <taxon>Ustilaginaceae</taxon>
        <taxon>Ustilago</taxon>
    </lineage>
</organism>
<protein>
    <submittedName>
        <fullName evidence="3">Uncharacterized protein</fullName>
    </submittedName>
</protein>
<evidence type="ECO:0000313" key="4">
    <source>
        <dbReference type="Proteomes" id="UP000324022"/>
    </source>
</evidence>
<feature type="compositionally biased region" description="Low complexity" evidence="2">
    <location>
        <begin position="1158"/>
        <end position="1168"/>
    </location>
</feature>
<feature type="coiled-coil region" evidence="1">
    <location>
        <begin position="1007"/>
        <end position="1097"/>
    </location>
</feature>
<dbReference type="OrthoDB" id="10255344at2759"/>
<feature type="coiled-coil region" evidence="1">
    <location>
        <begin position="547"/>
        <end position="623"/>
    </location>
</feature>
<proteinExistence type="predicted"/>
<name>A0A5C3ELB4_9BASI</name>
<gene>
    <name evidence="3" type="ORF">UTRI_05492_B</name>
</gene>
<evidence type="ECO:0000313" key="3">
    <source>
        <dbReference type="EMBL" id="SPO30890.1"/>
    </source>
</evidence>
<keyword evidence="1" id="KW-0175">Coiled coil</keyword>
<feature type="region of interest" description="Disordered" evidence="2">
    <location>
        <begin position="1251"/>
        <end position="1270"/>
    </location>
</feature>
<accession>A0A5C3ELB4</accession>
<keyword evidence="4" id="KW-1185">Reference proteome</keyword>